<reference evidence="13 14" key="1">
    <citation type="submission" date="2014-02" db="EMBL/GenBank/DDBJ databases">
        <title>The small core and large imbalanced accessory genome model reveals a collaborative survival strategy of Sorangium cellulosum strains in nature.</title>
        <authorList>
            <person name="Han K."/>
            <person name="Peng R."/>
            <person name="Blom J."/>
            <person name="Li Y.-Z."/>
        </authorList>
    </citation>
    <scope>NUCLEOTIDE SEQUENCE [LARGE SCALE GENOMIC DNA]</scope>
    <source>
        <strain evidence="13 14">So0157-25</strain>
    </source>
</reference>
<dbReference type="NCBIfam" id="TIGR01090">
    <property type="entry name" value="apt"/>
    <property type="match status" value="1"/>
</dbReference>
<evidence type="ECO:0000256" key="7">
    <source>
        <dbReference type="ARBA" id="ARBA00022490"/>
    </source>
</evidence>
<evidence type="ECO:0000313" key="13">
    <source>
        <dbReference type="EMBL" id="KYF54211.1"/>
    </source>
</evidence>
<evidence type="ECO:0000256" key="1">
    <source>
        <dbReference type="ARBA" id="ARBA00000868"/>
    </source>
</evidence>
<keyword evidence="9 11" id="KW-0808">Transferase</keyword>
<dbReference type="Proteomes" id="UP000075420">
    <property type="component" value="Unassembled WGS sequence"/>
</dbReference>
<evidence type="ECO:0000256" key="5">
    <source>
        <dbReference type="ARBA" id="ARBA00008391"/>
    </source>
</evidence>
<proteinExistence type="inferred from homology"/>
<name>A0A150PES8_SORCE</name>
<sequence>MFNHDDLPSEHALRYLKAHLRNVPDFPKPGILFKDITPLLADPRALHITLDLLAQRYIGEHVDVVVGVESRGFIFGGALSARLNASFVPVRKPGKLPAATDRVAYALEYGTAELEMHRGSIKPGARVLVVDDLLATGGTAAAAAELARKQGGEIVGFAFVVELDFLGGRALLAQRAGDAARVYSIVHFAAGE</sequence>
<dbReference type="GO" id="GO:0003999">
    <property type="term" value="F:adenine phosphoribosyltransferase activity"/>
    <property type="evidence" value="ECO:0007669"/>
    <property type="project" value="UniProtKB-UniRule"/>
</dbReference>
<dbReference type="AlphaFoldDB" id="A0A150PES8"/>
<dbReference type="PANTHER" id="PTHR32315:SF3">
    <property type="entry name" value="ADENINE PHOSPHORIBOSYLTRANSFERASE"/>
    <property type="match status" value="1"/>
</dbReference>
<keyword evidence="8 11" id="KW-0328">Glycosyltransferase</keyword>
<evidence type="ECO:0000256" key="3">
    <source>
        <dbReference type="ARBA" id="ARBA00004496"/>
    </source>
</evidence>
<dbReference type="GO" id="GO:0006166">
    <property type="term" value="P:purine ribonucleoside salvage"/>
    <property type="evidence" value="ECO:0007669"/>
    <property type="project" value="UniProtKB-UniRule"/>
</dbReference>
<keyword evidence="7 11" id="KW-0963">Cytoplasm</keyword>
<dbReference type="GO" id="GO:0006168">
    <property type="term" value="P:adenine salvage"/>
    <property type="evidence" value="ECO:0007669"/>
    <property type="project" value="InterPro"/>
</dbReference>
<dbReference type="InterPro" id="IPR029057">
    <property type="entry name" value="PRTase-like"/>
</dbReference>
<evidence type="ECO:0000256" key="4">
    <source>
        <dbReference type="ARBA" id="ARBA00004659"/>
    </source>
</evidence>
<comment type="subunit">
    <text evidence="11">Homodimer.</text>
</comment>
<dbReference type="GO" id="GO:0016208">
    <property type="term" value="F:AMP binding"/>
    <property type="evidence" value="ECO:0007669"/>
    <property type="project" value="TreeGrafter"/>
</dbReference>
<dbReference type="HAMAP" id="MF_00004">
    <property type="entry name" value="Aden_phosphoribosyltr"/>
    <property type="match status" value="1"/>
</dbReference>
<accession>A0A150PES8</accession>
<dbReference type="EC" id="2.4.2.7" evidence="6 11"/>
<comment type="function">
    <text evidence="2 11">Catalyzes a salvage reaction resulting in the formation of AMP, that is energically less costly than de novo synthesis.</text>
</comment>
<dbReference type="InterPro" id="IPR005764">
    <property type="entry name" value="Ade_phspho_trans"/>
</dbReference>
<dbReference type="GO" id="GO:0044209">
    <property type="term" value="P:AMP salvage"/>
    <property type="evidence" value="ECO:0007669"/>
    <property type="project" value="UniProtKB-UniRule"/>
</dbReference>
<dbReference type="NCBIfam" id="NF002634">
    <property type="entry name" value="PRK02304.1-3"/>
    <property type="match status" value="1"/>
</dbReference>
<dbReference type="PANTHER" id="PTHR32315">
    <property type="entry name" value="ADENINE PHOSPHORIBOSYLTRANSFERASE"/>
    <property type="match status" value="1"/>
</dbReference>
<dbReference type="SUPFAM" id="SSF53271">
    <property type="entry name" value="PRTase-like"/>
    <property type="match status" value="1"/>
</dbReference>
<evidence type="ECO:0000256" key="8">
    <source>
        <dbReference type="ARBA" id="ARBA00022676"/>
    </source>
</evidence>
<evidence type="ECO:0000256" key="11">
    <source>
        <dbReference type="HAMAP-Rule" id="MF_00004"/>
    </source>
</evidence>
<evidence type="ECO:0000256" key="9">
    <source>
        <dbReference type="ARBA" id="ARBA00022679"/>
    </source>
</evidence>
<comment type="subcellular location">
    <subcellularLocation>
        <location evidence="3 11">Cytoplasm</location>
    </subcellularLocation>
</comment>
<feature type="domain" description="Phosphoribosyltransferase" evidence="12">
    <location>
        <begin position="54"/>
        <end position="161"/>
    </location>
</feature>
<evidence type="ECO:0000259" key="12">
    <source>
        <dbReference type="Pfam" id="PF00156"/>
    </source>
</evidence>
<dbReference type="InterPro" id="IPR050054">
    <property type="entry name" value="UPRTase/APRTase"/>
</dbReference>
<dbReference type="NCBIfam" id="NF002636">
    <property type="entry name" value="PRK02304.1-5"/>
    <property type="match status" value="1"/>
</dbReference>
<keyword evidence="10 11" id="KW-0660">Purine salvage</keyword>
<dbReference type="EMBL" id="JELY01001915">
    <property type="protein sequence ID" value="KYF54211.1"/>
    <property type="molecule type" value="Genomic_DNA"/>
</dbReference>
<dbReference type="FunFam" id="3.40.50.2020:FF:000021">
    <property type="entry name" value="Adenine phosphoribosyltransferase"/>
    <property type="match status" value="1"/>
</dbReference>
<comment type="caution">
    <text evidence="13">The sequence shown here is derived from an EMBL/GenBank/DDBJ whole genome shotgun (WGS) entry which is preliminary data.</text>
</comment>
<dbReference type="CDD" id="cd06223">
    <property type="entry name" value="PRTases_typeI"/>
    <property type="match status" value="1"/>
</dbReference>
<comment type="catalytic activity">
    <reaction evidence="1 11">
        <text>AMP + diphosphate = 5-phospho-alpha-D-ribose 1-diphosphate + adenine</text>
        <dbReference type="Rhea" id="RHEA:16609"/>
        <dbReference type="ChEBI" id="CHEBI:16708"/>
        <dbReference type="ChEBI" id="CHEBI:33019"/>
        <dbReference type="ChEBI" id="CHEBI:58017"/>
        <dbReference type="ChEBI" id="CHEBI:456215"/>
        <dbReference type="EC" id="2.4.2.7"/>
    </reaction>
</comment>
<dbReference type="Pfam" id="PF00156">
    <property type="entry name" value="Pribosyltran"/>
    <property type="match status" value="1"/>
</dbReference>
<evidence type="ECO:0000256" key="2">
    <source>
        <dbReference type="ARBA" id="ARBA00003968"/>
    </source>
</evidence>
<dbReference type="GO" id="GO:0002055">
    <property type="term" value="F:adenine binding"/>
    <property type="evidence" value="ECO:0007669"/>
    <property type="project" value="TreeGrafter"/>
</dbReference>
<dbReference type="InterPro" id="IPR000836">
    <property type="entry name" value="PRTase_dom"/>
</dbReference>
<gene>
    <name evidence="11" type="primary">apt</name>
    <name evidence="13" type="ORF">BE08_04925</name>
</gene>
<comment type="similarity">
    <text evidence="5 11">Belongs to the purine/pyrimidine phosphoribosyltransferase family.</text>
</comment>
<dbReference type="GO" id="GO:0005737">
    <property type="term" value="C:cytoplasm"/>
    <property type="evidence" value="ECO:0007669"/>
    <property type="project" value="UniProtKB-SubCell"/>
</dbReference>
<comment type="pathway">
    <text evidence="4 11">Purine metabolism; AMP biosynthesis via salvage pathway; AMP from adenine: step 1/1.</text>
</comment>
<protein>
    <recommendedName>
        <fullName evidence="6 11">Adenine phosphoribosyltransferase</fullName>
        <shortName evidence="11">APRT</shortName>
        <ecNumber evidence="6 11">2.4.2.7</ecNumber>
    </recommendedName>
</protein>
<dbReference type="Gene3D" id="3.40.50.2020">
    <property type="match status" value="1"/>
</dbReference>
<organism evidence="13 14">
    <name type="scientific">Sorangium cellulosum</name>
    <name type="common">Polyangium cellulosum</name>
    <dbReference type="NCBI Taxonomy" id="56"/>
    <lineage>
        <taxon>Bacteria</taxon>
        <taxon>Pseudomonadati</taxon>
        <taxon>Myxococcota</taxon>
        <taxon>Polyangia</taxon>
        <taxon>Polyangiales</taxon>
        <taxon>Polyangiaceae</taxon>
        <taxon>Sorangium</taxon>
    </lineage>
</organism>
<evidence type="ECO:0000256" key="10">
    <source>
        <dbReference type="ARBA" id="ARBA00022726"/>
    </source>
</evidence>
<evidence type="ECO:0000313" key="14">
    <source>
        <dbReference type="Proteomes" id="UP000075420"/>
    </source>
</evidence>
<dbReference type="UniPathway" id="UPA00588">
    <property type="reaction ID" value="UER00646"/>
</dbReference>
<evidence type="ECO:0000256" key="6">
    <source>
        <dbReference type="ARBA" id="ARBA00011893"/>
    </source>
</evidence>